<dbReference type="EMBL" id="MTAB01000010">
    <property type="protein sequence ID" value="OSI22004.1"/>
    <property type="molecule type" value="Genomic_DNA"/>
</dbReference>
<feature type="domain" description="VRR-NUC" evidence="6">
    <location>
        <begin position="114"/>
        <end position="187"/>
    </location>
</feature>
<keyword evidence="5" id="KW-0472">Membrane</keyword>
<sequence length="372" mass="42012">MAIVTTIEVEKGYAKLERSEHEGYVYPKIRVANLAPQKSTKTVKNKTIPVNMKQIAMAMLVWADEKNHDYLWYYKAEVTFNVPRGGTPVPVLTRNSKDKNRRHSHNPFGQVIPGAQRRRPDLIVVKDKTIRWPGRAAVYPSTGESYGDNLSRVVEIKFDKDSLGKRQGEDYTQIAGGRDRFTVLKVSSYDTDKSRPVNAPLPIYAPKAEPKGYFWEKWVQDGKNWVDSILISAENTYQSYSRRISAYSQEAEQYLREHAPWMFTAGKFVQDKANATWKWVNEKGQVLKTWTQKQLDAAMKEIQKATDWTIEEFKKIDWFQVMAVGSVIVLVIAIGAAVTFFTAGTGTAPYAAAVQAFLVSLGIGGTMVAATR</sequence>
<dbReference type="GO" id="GO:0016788">
    <property type="term" value="F:hydrolase activity, acting on ester bonds"/>
    <property type="evidence" value="ECO:0007669"/>
    <property type="project" value="InterPro"/>
</dbReference>
<dbReference type="OrthoDB" id="6675421at2"/>
<proteinExistence type="predicted"/>
<dbReference type="GO" id="GO:0004518">
    <property type="term" value="F:nuclease activity"/>
    <property type="evidence" value="ECO:0007669"/>
    <property type="project" value="UniProtKB-KW"/>
</dbReference>
<evidence type="ECO:0000256" key="5">
    <source>
        <dbReference type="SAM" id="Phobius"/>
    </source>
</evidence>
<keyword evidence="5" id="KW-1133">Transmembrane helix</keyword>
<protein>
    <recommendedName>
        <fullName evidence="6">VRR-NUC domain-containing protein</fullName>
    </recommendedName>
</protein>
<evidence type="ECO:0000259" key="6">
    <source>
        <dbReference type="Pfam" id="PF08774"/>
    </source>
</evidence>
<dbReference type="InterPro" id="IPR014883">
    <property type="entry name" value="VRR_NUC"/>
</dbReference>
<dbReference type="AlphaFoldDB" id="A0A1X3DJL5"/>
<evidence type="ECO:0000313" key="8">
    <source>
        <dbReference type="Proteomes" id="UP000193303"/>
    </source>
</evidence>
<evidence type="ECO:0000256" key="4">
    <source>
        <dbReference type="SAM" id="Coils"/>
    </source>
</evidence>
<feature type="transmembrane region" description="Helical" evidence="5">
    <location>
        <begin position="350"/>
        <end position="370"/>
    </location>
</feature>
<evidence type="ECO:0000256" key="3">
    <source>
        <dbReference type="ARBA" id="ARBA00022801"/>
    </source>
</evidence>
<comment type="cofactor">
    <cofactor evidence="1">
        <name>Mg(2+)</name>
        <dbReference type="ChEBI" id="CHEBI:18420"/>
    </cofactor>
</comment>
<dbReference type="Proteomes" id="UP000193303">
    <property type="component" value="Unassembled WGS sequence"/>
</dbReference>
<dbReference type="Pfam" id="PF08774">
    <property type="entry name" value="VRR_NUC"/>
    <property type="match status" value="1"/>
</dbReference>
<keyword evidence="3" id="KW-0378">Hydrolase</keyword>
<reference evidence="8" key="1">
    <citation type="submission" date="2017-01" db="EMBL/GenBank/DDBJ databases">
        <authorList>
            <person name="Mah S.A."/>
            <person name="Swanson W.J."/>
            <person name="Moy G.W."/>
            <person name="Vacquier V.D."/>
        </authorList>
    </citation>
    <scope>NUCLEOTIDE SEQUENCE [LARGE SCALE GENOMIC DNA]</scope>
    <source>
        <strain evidence="8">124861</strain>
    </source>
</reference>
<name>A0A1X3DJL5_9NEIS</name>
<feature type="transmembrane region" description="Helical" evidence="5">
    <location>
        <begin position="321"/>
        <end position="344"/>
    </location>
</feature>
<organism evidence="7 8">
    <name type="scientific">Neisseria dumasiana</name>
    <dbReference type="NCBI Taxonomy" id="1931275"/>
    <lineage>
        <taxon>Bacteria</taxon>
        <taxon>Pseudomonadati</taxon>
        <taxon>Pseudomonadota</taxon>
        <taxon>Betaproteobacteria</taxon>
        <taxon>Neisseriales</taxon>
        <taxon>Neisseriaceae</taxon>
        <taxon>Neisseria</taxon>
    </lineage>
</organism>
<keyword evidence="5" id="KW-0812">Transmembrane</keyword>
<keyword evidence="4" id="KW-0175">Coiled coil</keyword>
<dbReference type="RefSeq" id="WP_085359028.1">
    <property type="nucleotide sequence ID" value="NZ_MTAB01000010.1"/>
</dbReference>
<comment type="caution">
    <text evidence="7">The sequence shown here is derived from an EMBL/GenBank/DDBJ whole genome shotgun (WGS) entry which is preliminary data.</text>
</comment>
<gene>
    <name evidence="7" type="ORF">BV912_05605</name>
</gene>
<evidence type="ECO:0000256" key="2">
    <source>
        <dbReference type="ARBA" id="ARBA00022722"/>
    </source>
</evidence>
<evidence type="ECO:0000256" key="1">
    <source>
        <dbReference type="ARBA" id="ARBA00001946"/>
    </source>
</evidence>
<keyword evidence="2" id="KW-0540">Nuclease</keyword>
<feature type="coiled-coil region" evidence="4">
    <location>
        <begin position="230"/>
        <end position="257"/>
    </location>
</feature>
<accession>A0A1X3DJL5</accession>
<evidence type="ECO:0000313" key="7">
    <source>
        <dbReference type="EMBL" id="OSI22004.1"/>
    </source>
</evidence>